<evidence type="ECO:0000256" key="7">
    <source>
        <dbReference type="ARBA" id="ARBA00023180"/>
    </source>
</evidence>
<organism evidence="14">
    <name type="scientific">Trypanosoma brucei</name>
    <dbReference type="NCBI Taxonomy" id="5691"/>
    <lineage>
        <taxon>Eukaryota</taxon>
        <taxon>Discoba</taxon>
        <taxon>Euglenozoa</taxon>
        <taxon>Kinetoplastea</taxon>
        <taxon>Metakinetoplastina</taxon>
        <taxon>Trypanosomatida</taxon>
        <taxon>Trypanosomatidae</taxon>
        <taxon>Trypanosoma</taxon>
    </lineage>
</organism>
<dbReference type="Pfam" id="PF10659">
    <property type="entry name" value="Trypan_glycop_C"/>
    <property type="match status" value="1"/>
</dbReference>
<evidence type="ECO:0000256" key="10">
    <source>
        <dbReference type="SAM" id="Phobius"/>
    </source>
</evidence>
<feature type="signal peptide" evidence="11">
    <location>
        <begin position="1"/>
        <end position="30"/>
    </location>
</feature>
<comment type="function">
    <text evidence="1">VSG forms a coat on the surface of the parasite. The trypanosome evades the immune response of the host by expressing a series of antigenically distinct VSGs from an estimated 1000 VSG genes.</text>
</comment>
<feature type="compositionally biased region" description="Basic and acidic residues" evidence="9">
    <location>
        <begin position="412"/>
        <end position="424"/>
    </location>
</feature>
<keyword evidence="8" id="KW-0449">Lipoprotein</keyword>
<feature type="region of interest" description="Disordered" evidence="9">
    <location>
        <begin position="402"/>
        <end position="424"/>
    </location>
</feature>
<feature type="chain" id="PRO_5004251281" evidence="11">
    <location>
        <begin position="31"/>
        <end position="541"/>
    </location>
</feature>
<evidence type="ECO:0000256" key="8">
    <source>
        <dbReference type="ARBA" id="ARBA00023288"/>
    </source>
</evidence>
<dbReference type="VEuPathDB" id="TriTrypDB:Tb08.27P2.670"/>
<dbReference type="AlphaFoldDB" id="Q57WM3"/>
<comment type="subcellular location">
    <subcellularLocation>
        <location evidence="2">Cell membrane</location>
        <topology evidence="2">Lipid-anchor</topology>
        <topology evidence="2">GPI-anchor</topology>
    </subcellularLocation>
</comment>
<evidence type="ECO:0000256" key="6">
    <source>
        <dbReference type="ARBA" id="ARBA00023136"/>
    </source>
</evidence>
<keyword evidence="6 10" id="KW-0472">Membrane</keyword>
<feature type="domain" description="Trypanosome variant surface glycoprotein B-type N-terminal" evidence="13">
    <location>
        <begin position="27"/>
        <end position="383"/>
    </location>
</feature>
<keyword evidence="10" id="KW-0812">Transmembrane</keyword>
<evidence type="ECO:0000313" key="14">
    <source>
        <dbReference type="EMBL" id="AAX69996.1"/>
    </source>
</evidence>
<evidence type="ECO:0000256" key="5">
    <source>
        <dbReference type="ARBA" id="ARBA00022729"/>
    </source>
</evidence>
<dbReference type="InterPro" id="IPR025932">
    <property type="entry name" value="Trypano_VSG_B_N_dom"/>
</dbReference>
<sequence length="541" mass="57436">MQQSRSRTPACSKNCTLKALFITVATLILAPKTSDTAAATAGSNSAVFQHLCTLVNAVTEVEKVGDVPATVTQIHAIAERTALIFRAAKELEELAAQTPGTTKKEVAPKKPNTICTEQLKDACDKAATYLKQMKTQDRQHLLAFVASSNPAVQLVNETANSLLLKTTNFIADTAKRSNKEVLKHLRTVFYSEGRDSVTNAIFAGASGRNSECGSQSGAAATGAKNNLAATLLCLCAGDSTNCQPSCQTCDNEAVPAVTFTTAGNYTTSAFEKIKTICKRRAETPTLSRLPQAIAAAIRAVTADLAAPKGNNPDVGTIGGITTGGRPDCDGSNTAGKGACVYLGANGNAPKKPTWLDELTQALLAAKTAAKAELDSTAQAAHIEGINTTLALALLNGIYQTQANSRQQTHQEAPQHPREHMANSAKTQKECEQHKDNKTACAEAKCKWKGGDDEKGDCEVDETKVTEQTITTETGEGATGTTNTEDKRCSEKKKQEDWKESCILENNDCKNSSFLVNNKLVLSIAAALTGLAALYYYKIIVL</sequence>
<dbReference type="InterPro" id="IPR019609">
    <property type="entry name" value="Variant_surf_glycoprt_trypan_C"/>
</dbReference>
<evidence type="ECO:0000256" key="1">
    <source>
        <dbReference type="ARBA" id="ARBA00002523"/>
    </source>
</evidence>
<feature type="transmembrane region" description="Helical" evidence="10">
    <location>
        <begin position="519"/>
        <end position="536"/>
    </location>
</feature>
<keyword evidence="3" id="KW-1003">Cell membrane</keyword>
<evidence type="ECO:0000256" key="9">
    <source>
        <dbReference type="SAM" id="MobiDB-lite"/>
    </source>
</evidence>
<evidence type="ECO:0000256" key="4">
    <source>
        <dbReference type="ARBA" id="ARBA00022622"/>
    </source>
</evidence>
<keyword evidence="4" id="KW-0336">GPI-anchor</keyword>
<proteinExistence type="predicted"/>
<gene>
    <name evidence="14" type="ORF">Tb08.27P2.670</name>
</gene>
<reference evidence="14" key="1">
    <citation type="submission" date="2005-04" db="EMBL/GenBank/DDBJ databases">
        <authorList>
            <person name="Ghedin E."/>
            <person name="Blandin G."/>
            <person name="Bartholomeu D."/>
            <person name="Caler E."/>
            <person name="Haas B."/>
            <person name="Hannick L."/>
            <person name="Shallom J."/>
            <person name="Hou L."/>
            <person name="Djikeng A."/>
            <person name="Feldblyum T."/>
            <person name="Hostetler J."/>
            <person name="Johnson J."/>
            <person name="Jones K."/>
            <person name="Koo H.L."/>
            <person name="Larkin C."/>
            <person name="Pai G."/>
            <person name="Peterson J."/>
            <person name="Khalak H.G."/>
            <person name="Salzberg S."/>
            <person name="Simpson A.J."/>
            <person name="Tallon L."/>
            <person name="Van Aken S."/>
            <person name="Wanless D."/>
            <person name="White O."/>
            <person name="Wortman J."/>
            <person name="Fraser C.M."/>
            <person name="El-Sayed N.M.A."/>
        </authorList>
    </citation>
    <scope>NUCLEOTIDE SEQUENCE</scope>
    <source>
        <strain evidence="14">GUTat10.1</strain>
    </source>
</reference>
<dbReference type="GO" id="GO:0098552">
    <property type="term" value="C:side of membrane"/>
    <property type="evidence" value="ECO:0007669"/>
    <property type="project" value="UniProtKB-KW"/>
</dbReference>
<evidence type="ECO:0000259" key="13">
    <source>
        <dbReference type="Pfam" id="PF13206"/>
    </source>
</evidence>
<evidence type="ECO:0000256" key="11">
    <source>
        <dbReference type="SAM" id="SignalP"/>
    </source>
</evidence>
<dbReference type="GO" id="GO:0005886">
    <property type="term" value="C:plasma membrane"/>
    <property type="evidence" value="ECO:0007669"/>
    <property type="project" value="UniProtKB-SubCell"/>
</dbReference>
<keyword evidence="7" id="KW-0325">Glycoprotein</keyword>
<dbReference type="Pfam" id="PF13206">
    <property type="entry name" value="VSG_B"/>
    <property type="match status" value="1"/>
</dbReference>
<accession>Q57WM3</accession>
<keyword evidence="10" id="KW-1133">Transmembrane helix</keyword>
<evidence type="ECO:0000259" key="12">
    <source>
        <dbReference type="Pfam" id="PF10659"/>
    </source>
</evidence>
<evidence type="ECO:0000256" key="3">
    <source>
        <dbReference type="ARBA" id="ARBA00022475"/>
    </source>
</evidence>
<feature type="domain" description="Trypanosome variant surface glycoprotein C-terminal" evidence="12">
    <location>
        <begin position="430"/>
        <end position="530"/>
    </location>
</feature>
<dbReference type="VEuPathDB" id="TriTrypDB:Tb427_000363200"/>
<keyword evidence="5 11" id="KW-0732">Signal</keyword>
<feature type="compositionally biased region" description="Polar residues" evidence="9">
    <location>
        <begin position="402"/>
        <end position="411"/>
    </location>
</feature>
<evidence type="ECO:0000256" key="2">
    <source>
        <dbReference type="ARBA" id="ARBA00004609"/>
    </source>
</evidence>
<protein>
    <submittedName>
        <fullName evidence="14">Variant surface glycoprotein (VSG), putative</fullName>
    </submittedName>
</protein>
<dbReference type="EMBL" id="AC159427">
    <property type="protein sequence ID" value="AAX69996.1"/>
    <property type="molecule type" value="Genomic_DNA"/>
</dbReference>
<name>Q57WM3_9TRYP</name>